<dbReference type="PROSITE" id="PS50005">
    <property type="entry name" value="TPR"/>
    <property type="match status" value="1"/>
</dbReference>
<dbReference type="InterPro" id="IPR019734">
    <property type="entry name" value="TPR_rpt"/>
</dbReference>
<evidence type="ECO:0000313" key="3">
    <source>
        <dbReference type="EMBL" id="ADR33432.1"/>
    </source>
</evidence>
<sequence>MRLLVIIPFLLTITASATEPSVFGAGDLNSPNPYGLTHEEKLILENKKELQSVIQKNNMQNAKVETVTERLDGMQGILEGLGQRSNEQSIILQKLQDKLSVESNGSVSLDDLSKQVNANTENIAQFKALLEELSHAVDEINMNYVSKEQFAVLIKQLKVSVPERPAASSAKMSNADIEKEANKLFSQKKYDDAQSYFEQMIQKKYKVSDAYFMIGETQFERKKYKEAVLSYKESASRNEKALYMPTLLLHSGISMEKTGDTATAKAFYQATISKFGGSGASKEAQERLSKLK</sequence>
<feature type="repeat" description="TPR" evidence="1">
    <location>
        <begin position="208"/>
        <end position="241"/>
    </location>
</feature>
<dbReference type="STRING" id="709032.Sulku_0766"/>
<keyword evidence="2" id="KW-0732">Signal</keyword>
<dbReference type="OrthoDB" id="5338882at2"/>
<dbReference type="RefSeq" id="WP_013459629.1">
    <property type="nucleotide sequence ID" value="NC_014762.1"/>
</dbReference>
<dbReference type="EMBL" id="CP002355">
    <property type="protein sequence ID" value="ADR33432.1"/>
    <property type="molecule type" value="Genomic_DNA"/>
</dbReference>
<keyword evidence="4" id="KW-1185">Reference proteome</keyword>
<dbReference type="SUPFAM" id="SSF48452">
    <property type="entry name" value="TPR-like"/>
    <property type="match status" value="1"/>
</dbReference>
<keyword evidence="1" id="KW-0802">TPR repeat</keyword>
<organism evidence="3 4">
    <name type="scientific">Sulfuricurvum kujiense (strain ATCC BAA-921 / DSM 16994 / JCM 11577 / YK-1)</name>
    <dbReference type="NCBI Taxonomy" id="709032"/>
    <lineage>
        <taxon>Bacteria</taxon>
        <taxon>Pseudomonadati</taxon>
        <taxon>Campylobacterota</taxon>
        <taxon>Epsilonproteobacteria</taxon>
        <taxon>Campylobacterales</taxon>
        <taxon>Sulfurimonadaceae</taxon>
        <taxon>Sulfuricurvum</taxon>
    </lineage>
</organism>
<dbReference type="AlphaFoldDB" id="E4U1J6"/>
<dbReference type="Proteomes" id="UP000008721">
    <property type="component" value="Chromosome"/>
</dbReference>
<evidence type="ECO:0000256" key="1">
    <source>
        <dbReference type="PROSITE-ProRule" id="PRU00339"/>
    </source>
</evidence>
<gene>
    <name evidence="3" type="ordered locus">Sulku_0766</name>
</gene>
<evidence type="ECO:0000256" key="2">
    <source>
        <dbReference type="SAM" id="SignalP"/>
    </source>
</evidence>
<dbReference type="Pfam" id="PF13174">
    <property type="entry name" value="TPR_6"/>
    <property type="match status" value="1"/>
</dbReference>
<dbReference type="KEGG" id="sku:Sulku_0766"/>
<feature type="signal peptide" evidence="2">
    <location>
        <begin position="1"/>
        <end position="17"/>
    </location>
</feature>
<protein>
    <submittedName>
        <fullName evidence="3">TPR repeat-containing protein</fullName>
    </submittedName>
</protein>
<feature type="chain" id="PRO_5003190332" evidence="2">
    <location>
        <begin position="18"/>
        <end position="292"/>
    </location>
</feature>
<proteinExistence type="predicted"/>
<reference evidence="3 4" key="1">
    <citation type="journal article" date="2012" name="Stand. Genomic Sci.">
        <title>Complete genome sequence of the sulfur compounds oxidizing chemolithoautotroph Sulfuricurvum kujiense type strain (YK-1(T)).</title>
        <authorList>
            <person name="Han C."/>
            <person name="Kotsyurbenko O."/>
            <person name="Chertkov O."/>
            <person name="Held B."/>
            <person name="Lapidus A."/>
            <person name="Nolan M."/>
            <person name="Lucas S."/>
            <person name="Hammon N."/>
            <person name="Deshpande S."/>
            <person name="Cheng J.F."/>
            <person name="Tapia R."/>
            <person name="Goodwin L.A."/>
            <person name="Pitluck S."/>
            <person name="Liolios K."/>
            <person name="Pagani I."/>
            <person name="Ivanova N."/>
            <person name="Mavromatis K."/>
            <person name="Mikhailova N."/>
            <person name="Pati A."/>
            <person name="Chen A."/>
            <person name="Palaniappan K."/>
            <person name="Land M."/>
            <person name="Hauser L."/>
            <person name="Chang Y.J."/>
            <person name="Jeffries C.D."/>
            <person name="Brambilla E.M."/>
            <person name="Rohde M."/>
            <person name="Spring S."/>
            <person name="Sikorski J."/>
            <person name="Goker M."/>
            <person name="Woyke T."/>
            <person name="Bristow J."/>
            <person name="Eisen J.A."/>
            <person name="Markowitz V."/>
            <person name="Hugenholtz P."/>
            <person name="Kyrpides N.C."/>
            <person name="Klenk H.P."/>
            <person name="Detter J.C."/>
        </authorList>
    </citation>
    <scope>NUCLEOTIDE SEQUENCE [LARGE SCALE GENOMIC DNA]</scope>
    <source>
        <strain evidence="4">ATCC BAA-921 / DSM 16994 / JCM 11577 / YK-1</strain>
    </source>
</reference>
<name>E4U1J6_SULKY</name>
<dbReference type="HOGENOM" id="CLU_066841_0_0_7"/>
<dbReference type="Gene3D" id="1.25.40.10">
    <property type="entry name" value="Tetratricopeptide repeat domain"/>
    <property type="match status" value="1"/>
</dbReference>
<dbReference type="InterPro" id="IPR011990">
    <property type="entry name" value="TPR-like_helical_dom_sf"/>
</dbReference>
<accession>E4U1J6</accession>
<dbReference type="eggNOG" id="COG1729">
    <property type="taxonomic scope" value="Bacteria"/>
</dbReference>
<evidence type="ECO:0000313" key="4">
    <source>
        <dbReference type="Proteomes" id="UP000008721"/>
    </source>
</evidence>